<dbReference type="InterPro" id="IPR011010">
    <property type="entry name" value="DNA_brk_join_enz"/>
</dbReference>
<keyword evidence="2" id="KW-0238">DNA-binding</keyword>
<dbReference type="Pfam" id="PF13102">
    <property type="entry name" value="Phage_int_SAM_5"/>
    <property type="match status" value="1"/>
</dbReference>
<keyword evidence="6" id="KW-1185">Reference proteome</keyword>
<protein>
    <submittedName>
        <fullName evidence="5">Site-specific integrase</fullName>
    </submittedName>
</protein>
<comment type="caution">
    <text evidence="5">The sequence shown here is derived from an EMBL/GenBank/DDBJ whole genome shotgun (WGS) entry which is preliminary data.</text>
</comment>
<dbReference type="GO" id="GO:0015074">
    <property type="term" value="P:DNA integration"/>
    <property type="evidence" value="ECO:0007669"/>
    <property type="project" value="InterPro"/>
</dbReference>
<accession>A0A4R5V7K7</accession>
<dbReference type="Pfam" id="PF00589">
    <property type="entry name" value="Phage_integrase"/>
    <property type="match status" value="1"/>
</dbReference>
<dbReference type="EMBL" id="SMUW01000028">
    <property type="protein sequence ID" value="TDK47989.1"/>
    <property type="molecule type" value="Genomic_DNA"/>
</dbReference>
<reference evidence="5 6" key="1">
    <citation type="submission" date="2019-03" db="EMBL/GenBank/DDBJ databases">
        <title>Algoriphagus aquimaris sp. nov., isolated form marine sediment in Pohang, Korea.</title>
        <authorList>
            <person name="Kim J."/>
            <person name="Yoon S.-H."/>
            <person name="Lee S.-S."/>
        </authorList>
    </citation>
    <scope>NUCLEOTIDE SEQUENCE [LARGE SCALE GENOMIC DNA]</scope>
    <source>
        <strain evidence="5 6">F21</strain>
    </source>
</reference>
<dbReference type="Gene3D" id="1.10.443.10">
    <property type="entry name" value="Intergrase catalytic core"/>
    <property type="match status" value="1"/>
</dbReference>
<dbReference type="InterPro" id="IPR035386">
    <property type="entry name" value="Arm-DNA-bind_5"/>
</dbReference>
<dbReference type="Proteomes" id="UP000295438">
    <property type="component" value="Unassembled WGS sequence"/>
</dbReference>
<gene>
    <name evidence="5" type="ORF">E1898_04755</name>
</gene>
<dbReference type="Pfam" id="PF17293">
    <property type="entry name" value="Arm-DNA-bind_5"/>
    <property type="match status" value="1"/>
</dbReference>
<proteinExistence type="inferred from homology"/>
<organism evidence="5 6">
    <name type="scientific">Algoriphagus formosus</name>
    <dbReference type="NCBI Taxonomy" id="2007308"/>
    <lineage>
        <taxon>Bacteria</taxon>
        <taxon>Pseudomonadati</taxon>
        <taxon>Bacteroidota</taxon>
        <taxon>Cytophagia</taxon>
        <taxon>Cytophagales</taxon>
        <taxon>Cyclobacteriaceae</taxon>
        <taxon>Algoriphagus</taxon>
    </lineage>
</organism>
<feature type="domain" description="Tyr recombinase" evidence="4">
    <location>
        <begin position="222"/>
        <end position="398"/>
    </location>
</feature>
<dbReference type="Gene3D" id="1.10.150.130">
    <property type="match status" value="1"/>
</dbReference>
<sequence>MKSQKTLGIQFVTRPTKSNSSLLQLFLRLTVNGRRVEFSLKRPIPKKLWNPVKGSAKGSSEESSQLNESLDRIRAFVSSKYHELLVKGIPFTAEDLKAAVLGIEEEAYSLRELIEYHQEVMSDTLKPGTLKNYETSKKYLLTYLEKSLKKKDISFQMVDYKFIMGFESFLRRHKPTNHQRPLQHNGILKHMERFKKILNLAVKMDLLEKNPFDKYQFKYKRFDRDYLEDEELERLEEKVFSNQRLNLVRDLFVFSCYTGLAYIDVSTLSRQSLVKSQGEYWINTERTKTNTPIKIPVLPKAMELINKYKDHPRAVSNDLLLPVLSNQKLNSYLKEIADLCEIDKNLSFHVARHTFATTVTLKNGVPMETVSKLLGHNKISTTQIYARVVEVKVKEDMGKLKERLSMKGKKM</sequence>
<dbReference type="GO" id="GO:0006310">
    <property type="term" value="P:DNA recombination"/>
    <property type="evidence" value="ECO:0007669"/>
    <property type="project" value="UniProtKB-KW"/>
</dbReference>
<dbReference type="CDD" id="cd01185">
    <property type="entry name" value="INTN1_C_like"/>
    <property type="match status" value="1"/>
</dbReference>
<dbReference type="PROSITE" id="PS51898">
    <property type="entry name" value="TYR_RECOMBINASE"/>
    <property type="match status" value="1"/>
</dbReference>
<comment type="similarity">
    <text evidence="1">Belongs to the 'phage' integrase family.</text>
</comment>
<evidence type="ECO:0000313" key="6">
    <source>
        <dbReference type="Proteomes" id="UP000295438"/>
    </source>
</evidence>
<dbReference type="InterPro" id="IPR013762">
    <property type="entry name" value="Integrase-like_cat_sf"/>
</dbReference>
<dbReference type="InterPro" id="IPR050090">
    <property type="entry name" value="Tyrosine_recombinase_XerCD"/>
</dbReference>
<evidence type="ECO:0000256" key="3">
    <source>
        <dbReference type="ARBA" id="ARBA00023172"/>
    </source>
</evidence>
<evidence type="ECO:0000259" key="4">
    <source>
        <dbReference type="PROSITE" id="PS51898"/>
    </source>
</evidence>
<name>A0A4R5V7K7_9BACT</name>
<evidence type="ECO:0000256" key="2">
    <source>
        <dbReference type="ARBA" id="ARBA00023125"/>
    </source>
</evidence>
<dbReference type="PANTHER" id="PTHR30349">
    <property type="entry name" value="PHAGE INTEGRASE-RELATED"/>
    <property type="match status" value="1"/>
</dbReference>
<keyword evidence="3" id="KW-0233">DNA recombination</keyword>
<dbReference type="InterPro" id="IPR010998">
    <property type="entry name" value="Integrase_recombinase_N"/>
</dbReference>
<dbReference type="SUPFAM" id="SSF56349">
    <property type="entry name" value="DNA breaking-rejoining enzymes"/>
    <property type="match status" value="1"/>
</dbReference>
<evidence type="ECO:0000313" key="5">
    <source>
        <dbReference type="EMBL" id="TDK47989.1"/>
    </source>
</evidence>
<dbReference type="GO" id="GO:0003677">
    <property type="term" value="F:DNA binding"/>
    <property type="evidence" value="ECO:0007669"/>
    <property type="project" value="UniProtKB-KW"/>
</dbReference>
<dbReference type="InterPro" id="IPR002104">
    <property type="entry name" value="Integrase_catalytic"/>
</dbReference>
<dbReference type="RefSeq" id="WP_100630032.1">
    <property type="nucleotide sequence ID" value="NZ_SMUW01000028.1"/>
</dbReference>
<evidence type="ECO:0000256" key="1">
    <source>
        <dbReference type="ARBA" id="ARBA00008857"/>
    </source>
</evidence>
<dbReference type="PANTHER" id="PTHR30349:SF64">
    <property type="entry name" value="PROPHAGE INTEGRASE INTD-RELATED"/>
    <property type="match status" value="1"/>
</dbReference>
<dbReference type="InterPro" id="IPR025269">
    <property type="entry name" value="SAM-like_dom"/>
</dbReference>
<dbReference type="AlphaFoldDB" id="A0A4R5V7K7"/>